<keyword evidence="2" id="KW-0472">Membrane</keyword>
<feature type="transmembrane region" description="Helical" evidence="2">
    <location>
        <begin position="399"/>
        <end position="418"/>
    </location>
</feature>
<dbReference type="InterPro" id="IPR036259">
    <property type="entry name" value="MFS_trans_sf"/>
</dbReference>
<evidence type="ECO:0000256" key="1">
    <source>
        <dbReference type="ARBA" id="ARBA00004141"/>
    </source>
</evidence>
<dbReference type="InterPro" id="IPR011701">
    <property type="entry name" value="MFS"/>
</dbReference>
<feature type="transmembrane region" description="Helical" evidence="2">
    <location>
        <begin position="303"/>
        <end position="324"/>
    </location>
</feature>
<comment type="subcellular location">
    <subcellularLocation>
        <location evidence="1">Membrane</location>
        <topology evidence="1">Multi-pass membrane protein</topology>
    </subcellularLocation>
</comment>
<name>A0ABD0J7B2_9CAEN</name>
<dbReference type="Gene3D" id="1.20.1250.20">
    <property type="entry name" value="MFS general substrate transporter like domains"/>
    <property type="match status" value="3"/>
</dbReference>
<evidence type="ECO:0000256" key="2">
    <source>
        <dbReference type="SAM" id="Phobius"/>
    </source>
</evidence>
<dbReference type="InterPro" id="IPR050327">
    <property type="entry name" value="Proton-linked_MCT"/>
</dbReference>
<reference evidence="4 5" key="1">
    <citation type="journal article" date="2023" name="Sci. Data">
        <title>Genome assembly of the Korean intertidal mud-creeper Batillaria attramentaria.</title>
        <authorList>
            <person name="Patra A.K."/>
            <person name="Ho P.T."/>
            <person name="Jun S."/>
            <person name="Lee S.J."/>
            <person name="Kim Y."/>
            <person name="Won Y.J."/>
        </authorList>
    </citation>
    <scope>NUCLEOTIDE SEQUENCE [LARGE SCALE GENOMIC DNA]</scope>
    <source>
        <strain evidence="4">Wonlab-2016</strain>
    </source>
</reference>
<feature type="non-terminal residue" evidence="4">
    <location>
        <position position="583"/>
    </location>
</feature>
<dbReference type="InterPro" id="IPR020846">
    <property type="entry name" value="MFS_dom"/>
</dbReference>
<keyword evidence="5" id="KW-1185">Reference proteome</keyword>
<feature type="transmembrane region" description="Helical" evidence="2">
    <location>
        <begin position="273"/>
        <end position="296"/>
    </location>
</feature>
<feature type="transmembrane region" description="Helical" evidence="2">
    <location>
        <begin position="71"/>
        <end position="93"/>
    </location>
</feature>
<keyword evidence="2" id="KW-0812">Transmembrane</keyword>
<proteinExistence type="predicted"/>
<feature type="transmembrane region" description="Helical" evidence="2">
    <location>
        <begin position="552"/>
        <end position="573"/>
    </location>
</feature>
<dbReference type="Proteomes" id="UP001519460">
    <property type="component" value="Unassembled WGS sequence"/>
</dbReference>
<gene>
    <name evidence="4" type="ORF">BaRGS_00038276</name>
</gene>
<feature type="transmembrane region" description="Helical" evidence="2">
    <location>
        <begin position="48"/>
        <end position="65"/>
    </location>
</feature>
<dbReference type="Pfam" id="PF07690">
    <property type="entry name" value="MFS_1"/>
    <property type="match status" value="2"/>
</dbReference>
<feature type="transmembrane region" description="Helical" evidence="2">
    <location>
        <begin position="248"/>
        <end position="267"/>
    </location>
</feature>
<feature type="transmembrane region" description="Helical" evidence="2">
    <location>
        <begin position="467"/>
        <end position="484"/>
    </location>
</feature>
<dbReference type="PANTHER" id="PTHR11360:SF251">
    <property type="entry name" value="MAJOR FACILITATOR SUPERFAMILY (MFS) PROFILE DOMAIN-CONTAINING PROTEIN"/>
    <property type="match status" value="1"/>
</dbReference>
<dbReference type="GO" id="GO:0016020">
    <property type="term" value="C:membrane"/>
    <property type="evidence" value="ECO:0007669"/>
    <property type="project" value="UniProtKB-SubCell"/>
</dbReference>
<feature type="transmembrane region" description="Helical" evidence="2">
    <location>
        <begin position="105"/>
        <end position="127"/>
    </location>
</feature>
<feature type="transmembrane region" description="Helical" evidence="2">
    <location>
        <begin position="524"/>
        <end position="546"/>
    </location>
</feature>
<evidence type="ECO:0000313" key="4">
    <source>
        <dbReference type="EMBL" id="KAK7463164.1"/>
    </source>
</evidence>
<dbReference type="PANTHER" id="PTHR11360">
    <property type="entry name" value="MONOCARBOXYLATE TRANSPORTER"/>
    <property type="match status" value="1"/>
</dbReference>
<organism evidence="4 5">
    <name type="scientific">Batillaria attramentaria</name>
    <dbReference type="NCBI Taxonomy" id="370345"/>
    <lineage>
        <taxon>Eukaryota</taxon>
        <taxon>Metazoa</taxon>
        <taxon>Spiralia</taxon>
        <taxon>Lophotrochozoa</taxon>
        <taxon>Mollusca</taxon>
        <taxon>Gastropoda</taxon>
        <taxon>Caenogastropoda</taxon>
        <taxon>Sorbeoconcha</taxon>
        <taxon>Cerithioidea</taxon>
        <taxon>Batillariidae</taxon>
        <taxon>Batillaria</taxon>
    </lineage>
</organism>
<evidence type="ECO:0000313" key="5">
    <source>
        <dbReference type="Proteomes" id="UP001519460"/>
    </source>
</evidence>
<dbReference type="PROSITE" id="PS50850">
    <property type="entry name" value="MFS"/>
    <property type="match status" value="1"/>
</dbReference>
<sequence length="583" mass="61586">MVKHSDDLFPESNSSLLPLSTAIAIGVSRLGFGLLTDVRCLNPVHMQQAALLTLGITTICIPTAHSFAGLVVISIVVGACDGLFFFLNGPIVFSLVGERDASQALGFFLSTISVPITVGPPLAGLLYDHLGSYTVAFHVAGITPIAGALIMLLIPRQTQENAAANDEASQSLRKTNCATSSKLLEIAKMEDSQEGSVQKDRVADNVGLGGGRVQVQTDAWVGSVATGLTFLISAVAGVASDRFGLRKVGFAGGFLAFIGMLSSAFVPDLMLLYLTYGVCIGVGSAFPFTLAVVILGHYFKKKLGFVNAIATLGSCMFSLLYSLMIPALIESVGLKYTFVCLSGVHFLLMPCAMTWKSRIPKRRKISTGVRESPDTDGSDDNCPGLCKCCNVRIWRNRGYVAWAAGTSVAYFGSMVPYFHLVKHSSDLFPESDANLLPLSSAVAIGVARLLFALVADVHCLNPVHMQQAALLTLGITTICIPTAHSFAGLVVISIVVGACDGLFFFLNGPIVFRLVGERDASQALGFFLSTISVPITVGAPLAGLLYDHLGSYTVAFGVAGIAPIAGALIMFLIPDRPQVAHEL</sequence>
<feature type="transmembrane region" description="Helical" evidence="2">
    <location>
        <begin position="16"/>
        <end position="36"/>
    </location>
</feature>
<dbReference type="AlphaFoldDB" id="A0ABD0J7B2"/>
<keyword evidence="2" id="KW-1133">Transmembrane helix</keyword>
<evidence type="ECO:0000259" key="3">
    <source>
        <dbReference type="PROSITE" id="PS50850"/>
    </source>
</evidence>
<dbReference type="EMBL" id="JACVVK020000609">
    <property type="protein sequence ID" value="KAK7463164.1"/>
    <property type="molecule type" value="Genomic_DNA"/>
</dbReference>
<feature type="transmembrane region" description="Helical" evidence="2">
    <location>
        <begin position="438"/>
        <end position="455"/>
    </location>
</feature>
<feature type="transmembrane region" description="Helical" evidence="2">
    <location>
        <begin position="133"/>
        <end position="154"/>
    </location>
</feature>
<feature type="transmembrane region" description="Helical" evidence="2">
    <location>
        <begin position="336"/>
        <end position="355"/>
    </location>
</feature>
<protein>
    <recommendedName>
        <fullName evidence="3">Major facilitator superfamily (MFS) profile domain-containing protein</fullName>
    </recommendedName>
</protein>
<accession>A0ABD0J7B2</accession>
<dbReference type="SUPFAM" id="SSF103473">
    <property type="entry name" value="MFS general substrate transporter"/>
    <property type="match status" value="2"/>
</dbReference>
<feature type="domain" description="Major facilitator superfamily (MFS) profile" evidence="3">
    <location>
        <begin position="398"/>
        <end position="583"/>
    </location>
</feature>
<feature type="transmembrane region" description="Helical" evidence="2">
    <location>
        <begin position="490"/>
        <end position="512"/>
    </location>
</feature>
<comment type="caution">
    <text evidence="4">The sequence shown here is derived from an EMBL/GenBank/DDBJ whole genome shotgun (WGS) entry which is preliminary data.</text>
</comment>